<proteinExistence type="predicted"/>
<dbReference type="Proteomes" id="UP000789366">
    <property type="component" value="Unassembled WGS sequence"/>
</dbReference>
<evidence type="ECO:0000313" key="1">
    <source>
        <dbReference type="EMBL" id="CAG8453055.1"/>
    </source>
</evidence>
<sequence>MLHKRSENMHETVERDLEMKLSSIFRMSRSTTFGTVFQSYYSKTKHDIIKDFLKIHSLKQIRNINSTLFNLHQNSSQTESFTPNPSSSQYSTIKEQEIIKFGQLAKEWWSPNGPVKLLHSMNPLRISYIRKQLSKHNHEGESNKGQENGDETASSCDDQIPFKDLRILDIGCGGGSLVRLGASVVGADASPENIQIARLHARKDPRLYSGPGTLEYGCITAEKLLEKGESFDVVCAMEIIEHVNHPAKFLKACTELVKPGGHLFLSTISRTPLSYILTILLAERIFGIVPNGTHDFKNYLRPDELQEIIEHVPNNNSNVGDLNSETVENHEGGSRSIQERESGKWGHVIDITGIGINPMTGKWFEFNHWVPRRIQLDVNYLLTAKRN</sequence>
<gene>
    <name evidence="1" type="ORF">SPELUC_LOCUS897</name>
</gene>
<reference evidence="1" key="1">
    <citation type="submission" date="2021-06" db="EMBL/GenBank/DDBJ databases">
        <authorList>
            <person name="Kallberg Y."/>
            <person name="Tangrot J."/>
            <person name="Rosling A."/>
        </authorList>
    </citation>
    <scope>NUCLEOTIDE SEQUENCE</scope>
    <source>
        <strain evidence="1">28 12/20/2015</strain>
    </source>
</reference>
<comment type="caution">
    <text evidence="1">The sequence shown here is derived from an EMBL/GenBank/DDBJ whole genome shotgun (WGS) entry which is preliminary data.</text>
</comment>
<name>A0ACA9K574_9GLOM</name>
<protein>
    <submittedName>
        <fullName evidence="1">17595_t:CDS:1</fullName>
    </submittedName>
</protein>
<evidence type="ECO:0000313" key="2">
    <source>
        <dbReference type="Proteomes" id="UP000789366"/>
    </source>
</evidence>
<dbReference type="EMBL" id="CAJVPW010000410">
    <property type="protein sequence ID" value="CAG8453055.1"/>
    <property type="molecule type" value="Genomic_DNA"/>
</dbReference>
<keyword evidence="2" id="KW-1185">Reference proteome</keyword>
<accession>A0ACA9K574</accession>
<organism evidence="1 2">
    <name type="scientific">Cetraspora pellucida</name>
    <dbReference type="NCBI Taxonomy" id="1433469"/>
    <lineage>
        <taxon>Eukaryota</taxon>
        <taxon>Fungi</taxon>
        <taxon>Fungi incertae sedis</taxon>
        <taxon>Mucoromycota</taxon>
        <taxon>Glomeromycotina</taxon>
        <taxon>Glomeromycetes</taxon>
        <taxon>Diversisporales</taxon>
        <taxon>Gigasporaceae</taxon>
        <taxon>Cetraspora</taxon>
    </lineage>
</organism>